<dbReference type="InterPro" id="IPR011009">
    <property type="entry name" value="Kinase-like_dom_sf"/>
</dbReference>
<dbReference type="AlphaFoldDB" id="A0A6V7ULU4"/>
<name>A0A6V7ULU4_MELEN</name>
<dbReference type="EMBL" id="CAJEWN010000082">
    <property type="protein sequence ID" value="CAD2160923.1"/>
    <property type="molecule type" value="Genomic_DNA"/>
</dbReference>
<dbReference type="Proteomes" id="UP000580250">
    <property type="component" value="Unassembled WGS sequence"/>
</dbReference>
<comment type="caution">
    <text evidence="2">The sequence shown here is derived from an EMBL/GenBank/DDBJ whole genome shotgun (WGS) entry which is preliminary data.</text>
</comment>
<dbReference type="SUPFAM" id="SSF56112">
    <property type="entry name" value="Protein kinase-like (PK-like)"/>
    <property type="match status" value="1"/>
</dbReference>
<gene>
    <name evidence="2" type="ORF">MENT_LOCUS14540</name>
</gene>
<feature type="compositionally biased region" description="Basic and acidic residues" evidence="1">
    <location>
        <begin position="35"/>
        <end position="44"/>
    </location>
</feature>
<evidence type="ECO:0000313" key="2">
    <source>
        <dbReference type="EMBL" id="CAD2160923.1"/>
    </source>
</evidence>
<feature type="region of interest" description="Disordered" evidence="1">
    <location>
        <begin position="15"/>
        <end position="45"/>
    </location>
</feature>
<sequence length="130" mass="14853">MSHLPKFFNQEVVKVRPKQQERRPQVQNQQPDAPAHVDGDEPKKAHVRVKGEQIICESQTYKVVDYLSKGAFSSVYKVVDCKDGSMFAVKEEQSKPGCQFKVLREIAILEAVKGSTENDQKRFCCFAIYM</sequence>
<organism evidence="2 3">
    <name type="scientific">Meloidogyne enterolobii</name>
    <name type="common">Root-knot nematode worm</name>
    <name type="synonym">Meloidogyne mayaguensis</name>
    <dbReference type="NCBI Taxonomy" id="390850"/>
    <lineage>
        <taxon>Eukaryota</taxon>
        <taxon>Metazoa</taxon>
        <taxon>Ecdysozoa</taxon>
        <taxon>Nematoda</taxon>
        <taxon>Chromadorea</taxon>
        <taxon>Rhabditida</taxon>
        <taxon>Tylenchina</taxon>
        <taxon>Tylenchomorpha</taxon>
        <taxon>Tylenchoidea</taxon>
        <taxon>Meloidogynidae</taxon>
        <taxon>Meloidogyninae</taxon>
        <taxon>Meloidogyne</taxon>
    </lineage>
</organism>
<accession>A0A6V7ULU4</accession>
<dbReference type="Gene3D" id="3.30.200.20">
    <property type="entry name" value="Phosphorylase Kinase, domain 1"/>
    <property type="match status" value="1"/>
</dbReference>
<reference evidence="2 3" key="1">
    <citation type="submission" date="2020-08" db="EMBL/GenBank/DDBJ databases">
        <authorList>
            <person name="Koutsovoulos G."/>
            <person name="Danchin GJ E."/>
        </authorList>
    </citation>
    <scope>NUCLEOTIDE SEQUENCE [LARGE SCALE GENOMIC DNA]</scope>
</reference>
<evidence type="ECO:0000256" key="1">
    <source>
        <dbReference type="SAM" id="MobiDB-lite"/>
    </source>
</evidence>
<evidence type="ECO:0000313" key="3">
    <source>
        <dbReference type="Proteomes" id="UP000580250"/>
    </source>
</evidence>
<protein>
    <submittedName>
        <fullName evidence="2">Uncharacterized protein</fullName>
    </submittedName>
</protein>
<proteinExistence type="predicted"/>